<dbReference type="AlphaFoldDB" id="A0A0A8YSG1"/>
<reference evidence="1" key="2">
    <citation type="journal article" date="2015" name="Data Brief">
        <title>Shoot transcriptome of the giant reed, Arundo donax.</title>
        <authorList>
            <person name="Barrero R.A."/>
            <person name="Guerrero F.D."/>
            <person name="Moolhuijzen P."/>
            <person name="Goolsby J.A."/>
            <person name="Tidwell J."/>
            <person name="Bellgard S.E."/>
            <person name="Bellgard M.I."/>
        </authorList>
    </citation>
    <scope>NUCLEOTIDE SEQUENCE</scope>
    <source>
        <tissue evidence="1">Shoot tissue taken approximately 20 cm above the soil surface</tissue>
    </source>
</reference>
<name>A0A0A8YSG1_ARUDO</name>
<organism evidence="1">
    <name type="scientific">Arundo donax</name>
    <name type="common">Giant reed</name>
    <name type="synonym">Donax arundinaceus</name>
    <dbReference type="NCBI Taxonomy" id="35708"/>
    <lineage>
        <taxon>Eukaryota</taxon>
        <taxon>Viridiplantae</taxon>
        <taxon>Streptophyta</taxon>
        <taxon>Embryophyta</taxon>
        <taxon>Tracheophyta</taxon>
        <taxon>Spermatophyta</taxon>
        <taxon>Magnoliopsida</taxon>
        <taxon>Liliopsida</taxon>
        <taxon>Poales</taxon>
        <taxon>Poaceae</taxon>
        <taxon>PACMAD clade</taxon>
        <taxon>Arundinoideae</taxon>
        <taxon>Arundineae</taxon>
        <taxon>Arundo</taxon>
    </lineage>
</organism>
<sequence>MQSIFLLSLHCSLFHLLRLIPVMTTFYFKFASHILVQG</sequence>
<evidence type="ECO:0000313" key="1">
    <source>
        <dbReference type="EMBL" id="JAD29421.1"/>
    </source>
</evidence>
<proteinExistence type="predicted"/>
<accession>A0A0A8YSG1</accession>
<dbReference type="EMBL" id="GBRH01268474">
    <property type="protein sequence ID" value="JAD29421.1"/>
    <property type="molecule type" value="Transcribed_RNA"/>
</dbReference>
<reference evidence="1" key="1">
    <citation type="submission" date="2014-09" db="EMBL/GenBank/DDBJ databases">
        <authorList>
            <person name="Magalhaes I.L.F."/>
            <person name="Oliveira U."/>
            <person name="Santos F.R."/>
            <person name="Vidigal T.H.D.A."/>
            <person name="Brescovit A.D."/>
            <person name="Santos A.J."/>
        </authorList>
    </citation>
    <scope>NUCLEOTIDE SEQUENCE</scope>
    <source>
        <tissue evidence="1">Shoot tissue taken approximately 20 cm above the soil surface</tissue>
    </source>
</reference>
<protein>
    <submittedName>
        <fullName evidence="1">Uncharacterized protein</fullName>
    </submittedName>
</protein>